<evidence type="ECO:0008006" key="4">
    <source>
        <dbReference type="Google" id="ProtNLM"/>
    </source>
</evidence>
<dbReference type="EMBL" id="WNTK01000157">
    <property type="protein sequence ID" value="KAG9471334.1"/>
    <property type="molecule type" value="Genomic_DNA"/>
</dbReference>
<evidence type="ECO:0000256" key="1">
    <source>
        <dbReference type="SAM" id="MobiDB-lite"/>
    </source>
</evidence>
<dbReference type="Proteomes" id="UP000770717">
    <property type="component" value="Unassembled WGS sequence"/>
</dbReference>
<dbReference type="Gene3D" id="2.40.70.10">
    <property type="entry name" value="Acid Proteases"/>
    <property type="match status" value="1"/>
</dbReference>
<organism evidence="2 3">
    <name type="scientific">Eleutherodactylus coqui</name>
    <name type="common">Puerto Rican coqui</name>
    <dbReference type="NCBI Taxonomy" id="57060"/>
    <lineage>
        <taxon>Eukaryota</taxon>
        <taxon>Metazoa</taxon>
        <taxon>Chordata</taxon>
        <taxon>Craniata</taxon>
        <taxon>Vertebrata</taxon>
        <taxon>Euteleostomi</taxon>
        <taxon>Amphibia</taxon>
        <taxon>Batrachia</taxon>
        <taxon>Anura</taxon>
        <taxon>Neobatrachia</taxon>
        <taxon>Hyloidea</taxon>
        <taxon>Eleutherodactylidae</taxon>
        <taxon>Eleutherodactylinae</taxon>
        <taxon>Eleutherodactylus</taxon>
        <taxon>Eleutherodactylus</taxon>
    </lineage>
</organism>
<dbReference type="InterPro" id="IPR021109">
    <property type="entry name" value="Peptidase_aspartic_dom_sf"/>
</dbReference>
<reference evidence="2" key="1">
    <citation type="thesis" date="2020" institute="ProQuest LLC" country="789 East Eisenhower Parkway, Ann Arbor, MI, USA">
        <title>Comparative Genomics and Chromosome Evolution.</title>
        <authorList>
            <person name="Mudd A.B."/>
        </authorList>
    </citation>
    <scope>NUCLEOTIDE SEQUENCE</scope>
    <source>
        <strain evidence="2">HN-11 Male</strain>
        <tissue evidence="2">Kidney and liver</tissue>
    </source>
</reference>
<evidence type="ECO:0000313" key="3">
    <source>
        <dbReference type="Proteomes" id="UP000770717"/>
    </source>
</evidence>
<evidence type="ECO:0000313" key="2">
    <source>
        <dbReference type="EMBL" id="KAG9471334.1"/>
    </source>
</evidence>
<name>A0A8J6K131_ELECQ</name>
<protein>
    <recommendedName>
        <fullName evidence="4">Nuclear receptor interacting protein 2</fullName>
    </recommendedName>
</protein>
<feature type="region of interest" description="Disordered" evidence="1">
    <location>
        <begin position="93"/>
        <end position="123"/>
    </location>
</feature>
<dbReference type="PANTHER" id="PTHR12917:SF17">
    <property type="entry name" value="NUCLEAR RECEPTOR-INTERACTING PROTEIN 2"/>
    <property type="match status" value="1"/>
</dbReference>
<comment type="caution">
    <text evidence="2">The sequence shown here is derived from an EMBL/GenBank/DDBJ whole genome shotgun (WGS) entry which is preliminary data.</text>
</comment>
<feature type="region of interest" description="Disordered" evidence="1">
    <location>
        <begin position="1"/>
        <end position="25"/>
    </location>
</feature>
<dbReference type="PANTHER" id="PTHR12917">
    <property type="entry name" value="ASPARTYL PROTEASE DDI-RELATED"/>
    <property type="match status" value="1"/>
</dbReference>
<dbReference type="AlphaFoldDB" id="A0A8J6K131"/>
<keyword evidence="3" id="KW-1185">Reference proteome</keyword>
<sequence length="254" mass="27967">MSFQKPRLGLGEDANVRGTPRKEQDFRGSAILHQQRRLKQAHQFVHKDSADLLPLDQLRRLGTSKDLQPHSVIQRRLMGGSPIKETSGLAQLPHQCGQGAQSSDVETKPAKLHNEDPSPVSNQLLTSKQPEQMVAESWRGQALLVPCKAGTWDICVKLSTERQENLISTACVKRLGLQATNGPEEKMTVDIELGGATLTCKVTIVDDDSFEFCMGLETLISLKTCIDLEHGVLKTPTHEIPFISSSAQRPGEDD</sequence>
<dbReference type="OrthoDB" id="1047367at2759"/>
<gene>
    <name evidence="2" type="ORF">GDO78_015131</name>
</gene>
<accession>A0A8J6K131</accession>
<proteinExistence type="predicted"/>
<feature type="compositionally biased region" description="Basic and acidic residues" evidence="1">
    <location>
        <begin position="105"/>
        <end position="116"/>
    </location>
</feature>